<proteinExistence type="predicted"/>
<keyword evidence="2" id="KW-1185">Reference proteome</keyword>
<accession>A0A016WPQ1</accession>
<sequence>MPHGAESLRTRTPSTAVTDAAPIVESERELNPVLAGVKFMHMERRAGLGPGRRGSGSSFLIETERIHLEVAELRREFYKMQIGMQEAVQVTEDQLYNIESVTTCKN</sequence>
<dbReference type="AlphaFoldDB" id="A0A016WPQ1"/>
<reference evidence="2" key="1">
    <citation type="journal article" date="2015" name="Nat. Genet.">
        <title>The genome and transcriptome of the zoonotic hookworm Ancylostoma ceylanicum identify infection-specific gene families.</title>
        <authorList>
            <person name="Schwarz E.M."/>
            <person name="Hu Y."/>
            <person name="Antoshechkin I."/>
            <person name="Miller M.M."/>
            <person name="Sternberg P.W."/>
            <person name="Aroian R.V."/>
        </authorList>
    </citation>
    <scope>NUCLEOTIDE SEQUENCE</scope>
    <source>
        <strain evidence="2">HY135</strain>
    </source>
</reference>
<gene>
    <name evidence="1" type="primary">Acey_s0556.g3386</name>
    <name evidence="1" type="ORF">Y032_0556g3386</name>
</gene>
<dbReference type="EMBL" id="JARK01000156">
    <property type="protein sequence ID" value="EYC41804.1"/>
    <property type="molecule type" value="Genomic_DNA"/>
</dbReference>
<protein>
    <submittedName>
        <fullName evidence="1">Uncharacterized protein</fullName>
    </submittedName>
</protein>
<organism evidence="1 2">
    <name type="scientific">Ancylostoma ceylanicum</name>
    <dbReference type="NCBI Taxonomy" id="53326"/>
    <lineage>
        <taxon>Eukaryota</taxon>
        <taxon>Metazoa</taxon>
        <taxon>Ecdysozoa</taxon>
        <taxon>Nematoda</taxon>
        <taxon>Chromadorea</taxon>
        <taxon>Rhabditida</taxon>
        <taxon>Rhabditina</taxon>
        <taxon>Rhabditomorpha</taxon>
        <taxon>Strongyloidea</taxon>
        <taxon>Ancylostomatidae</taxon>
        <taxon>Ancylostomatinae</taxon>
        <taxon>Ancylostoma</taxon>
    </lineage>
</organism>
<comment type="caution">
    <text evidence="1">The sequence shown here is derived from an EMBL/GenBank/DDBJ whole genome shotgun (WGS) entry which is preliminary data.</text>
</comment>
<name>A0A016WPQ1_9BILA</name>
<evidence type="ECO:0000313" key="2">
    <source>
        <dbReference type="Proteomes" id="UP000024635"/>
    </source>
</evidence>
<dbReference type="Proteomes" id="UP000024635">
    <property type="component" value="Unassembled WGS sequence"/>
</dbReference>
<evidence type="ECO:0000313" key="1">
    <source>
        <dbReference type="EMBL" id="EYC41804.1"/>
    </source>
</evidence>